<evidence type="ECO:0000256" key="7">
    <source>
        <dbReference type="PROSITE-ProRule" id="PRU01091"/>
    </source>
</evidence>
<dbReference type="PANTHER" id="PTHR48111:SF43">
    <property type="entry name" value="STAGE 0 SPORULATION PROTEIN A HOMOLOG"/>
    <property type="match status" value="1"/>
</dbReference>
<dbReference type="GO" id="GO:0000156">
    <property type="term" value="F:phosphorelay response regulator activity"/>
    <property type="evidence" value="ECO:0007669"/>
    <property type="project" value="TreeGrafter"/>
</dbReference>
<keyword evidence="4" id="KW-0804">Transcription</keyword>
<feature type="domain" description="OmpR/PhoB-type" evidence="9">
    <location>
        <begin position="126"/>
        <end position="224"/>
    </location>
</feature>
<accession>A0A9D0ZTZ8</accession>
<dbReference type="InterPro" id="IPR011006">
    <property type="entry name" value="CheY-like_superfamily"/>
</dbReference>
<reference evidence="10" key="1">
    <citation type="submission" date="2020-10" db="EMBL/GenBank/DDBJ databases">
        <authorList>
            <person name="Gilroy R."/>
        </authorList>
    </citation>
    <scope>NUCLEOTIDE SEQUENCE</scope>
    <source>
        <strain evidence="10">ChiSjej3B21-11622</strain>
    </source>
</reference>
<dbReference type="Pfam" id="PF00072">
    <property type="entry name" value="Response_reg"/>
    <property type="match status" value="1"/>
</dbReference>
<dbReference type="SUPFAM" id="SSF52172">
    <property type="entry name" value="CheY-like"/>
    <property type="match status" value="1"/>
</dbReference>
<dbReference type="GO" id="GO:0000976">
    <property type="term" value="F:transcription cis-regulatory region binding"/>
    <property type="evidence" value="ECO:0007669"/>
    <property type="project" value="TreeGrafter"/>
</dbReference>
<dbReference type="InterPro" id="IPR016032">
    <property type="entry name" value="Sig_transdc_resp-reg_C-effctor"/>
</dbReference>
<reference evidence="10" key="2">
    <citation type="journal article" date="2021" name="PeerJ">
        <title>Extensive microbial diversity within the chicken gut microbiome revealed by metagenomics and culture.</title>
        <authorList>
            <person name="Gilroy R."/>
            <person name="Ravi A."/>
            <person name="Getino M."/>
            <person name="Pursley I."/>
            <person name="Horton D.L."/>
            <person name="Alikhan N.F."/>
            <person name="Baker D."/>
            <person name="Gharbi K."/>
            <person name="Hall N."/>
            <person name="Watson M."/>
            <person name="Adriaenssens E.M."/>
            <person name="Foster-Nyarko E."/>
            <person name="Jarju S."/>
            <person name="Secka A."/>
            <person name="Antonio M."/>
            <person name="Oren A."/>
            <person name="Chaudhuri R.R."/>
            <person name="La Ragione R."/>
            <person name="Hildebrand F."/>
            <person name="Pallen M.J."/>
        </authorList>
    </citation>
    <scope>NUCLEOTIDE SEQUENCE</scope>
    <source>
        <strain evidence="10">ChiSjej3B21-11622</strain>
    </source>
</reference>
<dbReference type="Pfam" id="PF00486">
    <property type="entry name" value="Trans_reg_C"/>
    <property type="match status" value="1"/>
</dbReference>
<dbReference type="SMART" id="SM00862">
    <property type="entry name" value="Trans_reg_C"/>
    <property type="match status" value="1"/>
</dbReference>
<feature type="DNA-binding region" description="OmpR/PhoB-type" evidence="7">
    <location>
        <begin position="126"/>
        <end position="224"/>
    </location>
</feature>
<dbReference type="InterPro" id="IPR036388">
    <property type="entry name" value="WH-like_DNA-bd_sf"/>
</dbReference>
<dbReference type="AlphaFoldDB" id="A0A9D0ZTZ8"/>
<evidence type="ECO:0000256" key="1">
    <source>
        <dbReference type="ARBA" id="ARBA00018672"/>
    </source>
</evidence>
<keyword evidence="3 7" id="KW-0238">DNA-binding</keyword>
<comment type="caution">
    <text evidence="10">The sequence shown here is derived from an EMBL/GenBank/DDBJ whole genome shotgun (WGS) entry which is preliminary data.</text>
</comment>
<dbReference type="InterPro" id="IPR039420">
    <property type="entry name" value="WalR-like"/>
</dbReference>
<keyword evidence="2" id="KW-0805">Transcription regulation</keyword>
<dbReference type="GO" id="GO:0032993">
    <property type="term" value="C:protein-DNA complex"/>
    <property type="evidence" value="ECO:0007669"/>
    <property type="project" value="TreeGrafter"/>
</dbReference>
<gene>
    <name evidence="10" type="ORF">IAB26_04715</name>
</gene>
<dbReference type="InterPro" id="IPR001867">
    <property type="entry name" value="OmpR/PhoB-type_DNA-bd"/>
</dbReference>
<dbReference type="GO" id="GO:0006355">
    <property type="term" value="P:regulation of DNA-templated transcription"/>
    <property type="evidence" value="ECO:0007669"/>
    <property type="project" value="InterPro"/>
</dbReference>
<dbReference type="Gene3D" id="1.10.10.10">
    <property type="entry name" value="Winged helix-like DNA-binding domain superfamily/Winged helix DNA-binding domain"/>
    <property type="match status" value="1"/>
</dbReference>
<evidence type="ECO:0000256" key="4">
    <source>
        <dbReference type="ARBA" id="ARBA00023163"/>
    </source>
</evidence>
<keyword evidence="6" id="KW-0597">Phosphoprotein</keyword>
<evidence type="ECO:0000256" key="3">
    <source>
        <dbReference type="ARBA" id="ARBA00023125"/>
    </source>
</evidence>
<comment type="function">
    <text evidence="5">May play the central regulatory role in sporulation. It may be an element of the effector pathway responsible for the activation of sporulation genes in response to nutritional stress. Spo0A may act in concert with spo0H (a sigma factor) to control the expression of some genes that are critical to the sporulation process.</text>
</comment>
<dbReference type="CDD" id="cd18159">
    <property type="entry name" value="REC_OmpR_NsrR-like"/>
    <property type="match status" value="1"/>
</dbReference>
<dbReference type="CDD" id="cd00383">
    <property type="entry name" value="trans_reg_C"/>
    <property type="match status" value="1"/>
</dbReference>
<dbReference type="Proteomes" id="UP000886886">
    <property type="component" value="Unassembled WGS sequence"/>
</dbReference>
<feature type="domain" description="Response regulatory" evidence="8">
    <location>
        <begin position="3"/>
        <end position="116"/>
    </location>
</feature>
<name>A0A9D0ZTZ8_9FIRM</name>
<dbReference type="PROSITE" id="PS50110">
    <property type="entry name" value="RESPONSE_REGULATORY"/>
    <property type="match status" value="1"/>
</dbReference>
<dbReference type="InterPro" id="IPR001789">
    <property type="entry name" value="Sig_transdc_resp-reg_receiver"/>
</dbReference>
<evidence type="ECO:0000313" key="10">
    <source>
        <dbReference type="EMBL" id="HIQ95846.1"/>
    </source>
</evidence>
<dbReference type="EMBL" id="DVFT01000071">
    <property type="protein sequence ID" value="HIQ95846.1"/>
    <property type="molecule type" value="Genomic_DNA"/>
</dbReference>
<evidence type="ECO:0000256" key="6">
    <source>
        <dbReference type="PROSITE-ProRule" id="PRU00169"/>
    </source>
</evidence>
<protein>
    <recommendedName>
        <fullName evidence="1">Stage 0 sporulation protein A homolog</fullName>
    </recommendedName>
</protein>
<evidence type="ECO:0000259" key="9">
    <source>
        <dbReference type="PROSITE" id="PS51755"/>
    </source>
</evidence>
<evidence type="ECO:0000313" key="11">
    <source>
        <dbReference type="Proteomes" id="UP000886886"/>
    </source>
</evidence>
<feature type="modified residue" description="4-aspartylphosphate" evidence="6">
    <location>
        <position position="52"/>
    </location>
</feature>
<dbReference type="PANTHER" id="PTHR48111">
    <property type="entry name" value="REGULATOR OF RPOS"/>
    <property type="match status" value="1"/>
</dbReference>
<dbReference type="PROSITE" id="PS51755">
    <property type="entry name" value="OMPR_PHOB"/>
    <property type="match status" value="1"/>
</dbReference>
<evidence type="ECO:0000256" key="5">
    <source>
        <dbReference type="ARBA" id="ARBA00024867"/>
    </source>
</evidence>
<dbReference type="GO" id="GO:0005829">
    <property type="term" value="C:cytosol"/>
    <property type="evidence" value="ECO:0007669"/>
    <property type="project" value="TreeGrafter"/>
</dbReference>
<dbReference type="SMART" id="SM00448">
    <property type="entry name" value="REC"/>
    <property type="match status" value="1"/>
</dbReference>
<evidence type="ECO:0000256" key="2">
    <source>
        <dbReference type="ARBA" id="ARBA00023015"/>
    </source>
</evidence>
<sequence length="226" mass="26025">MYRIMIVEDDKTIVEVLKRQLEQWNYQVTSVKNFDQVMEEFTAADPHLVLMDIYLPFYNGYYWCSEIRKVSNVPVVFLSSAGDDMNLVMAVNLGADDFLTKPFRMEVVLAKIQALLRRTYDFGTDPQTLVCGGITLNLSEGTVSYGQEKLSLTRNELKILELLMENKGEIVSRDELIEALWQTEDFIDDNTLTVNVARLRKKLEKIGLKNVIQTKKSQGYLLRILP</sequence>
<dbReference type="Gene3D" id="6.10.250.690">
    <property type="match status" value="1"/>
</dbReference>
<dbReference type="Gene3D" id="3.40.50.2300">
    <property type="match status" value="1"/>
</dbReference>
<proteinExistence type="predicted"/>
<evidence type="ECO:0000259" key="8">
    <source>
        <dbReference type="PROSITE" id="PS50110"/>
    </source>
</evidence>
<dbReference type="SUPFAM" id="SSF46894">
    <property type="entry name" value="C-terminal effector domain of the bipartite response regulators"/>
    <property type="match status" value="1"/>
</dbReference>
<organism evidence="10 11">
    <name type="scientific">Candidatus Limivivens merdigallinarum</name>
    <dbReference type="NCBI Taxonomy" id="2840859"/>
    <lineage>
        <taxon>Bacteria</taxon>
        <taxon>Bacillati</taxon>
        <taxon>Bacillota</taxon>
        <taxon>Clostridia</taxon>
        <taxon>Lachnospirales</taxon>
        <taxon>Lachnospiraceae</taxon>
        <taxon>Lachnospiraceae incertae sedis</taxon>
        <taxon>Candidatus Limivivens</taxon>
    </lineage>
</organism>